<evidence type="ECO:0000256" key="2">
    <source>
        <dbReference type="ARBA" id="ARBA00023125"/>
    </source>
</evidence>
<dbReference type="InterPro" id="IPR036388">
    <property type="entry name" value="WH-like_DNA-bd_sf"/>
</dbReference>
<evidence type="ECO:0000313" key="6">
    <source>
        <dbReference type="Proteomes" id="UP000199236"/>
    </source>
</evidence>
<dbReference type="SUPFAM" id="SSF46785">
    <property type="entry name" value="Winged helix' DNA-binding domain"/>
    <property type="match status" value="1"/>
</dbReference>
<dbReference type="STRING" id="655353.SAMN04488056_109108"/>
<keyword evidence="1" id="KW-0805">Transcription regulation</keyword>
<name>A0A1I5IPE8_9HYPH</name>
<dbReference type="Gene3D" id="1.10.10.10">
    <property type="entry name" value="Winged helix-like DNA-binding domain superfamily/Winged helix DNA-binding domain"/>
    <property type="match status" value="1"/>
</dbReference>
<proteinExistence type="predicted"/>
<dbReference type="CDD" id="cd00090">
    <property type="entry name" value="HTH_ARSR"/>
    <property type="match status" value="1"/>
</dbReference>
<sequence>MAAFDLLGRRWAMGIIWNLKKGPATFRALQDHCETISPSILNSRIKDLREAGLIEKTPQGYALTAIGEELYSLLQPLADWAVRWAEELSQETGSDISKCK</sequence>
<evidence type="ECO:0000256" key="3">
    <source>
        <dbReference type="ARBA" id="ARBA00023163"/>
    </source>
</evidence>
<reference evidence="5 6" key="1">
    <citation type="submission" date="2016-10" db="EMBL/GenBank/DDBJ databases">
        <authorList>
            <person name="de Groot N.N."/>
        </authorList>
    </citation>
    <scope>NUCLEOTIDE SEQUENCE [LARGE SCALE GENOMIC DNA]</scope>
    <source>
        <strain evidence="5 6">CGMCC 1.9157</strain>
    </source>
</reference>
<dbReference type="RefSeq" id="WP_342029359.1">
    <property type="nucleotide sequence ID" value="NZ_FOVR01000009.1"/>
</dbReference>
<organism evidence="5 6">
    <name type="scientific">Cohaesibacter marisflavi</name>
    <dbReference type="NCBI Taxonomy" id="655353"/>
    <lineage>
        <taxon>Bacteria</taxon>
        <taxon>Pseudomonadati</taxon>
        <taxon>Pseudomonadota</taxon>
        <taxon>Alphaproteobacteria</taxon>
        <taxon>Hyphomicrobiales</taxon>
        <taxon>Cohaesibacteraceae</taxon>
    </lineage>
</organism>
<dbReference type="EMBL" id="FOVR01000009">
    <property type="protein sequence ID" value="SFO62199.1"/>
    <property type="molecule type" value="Genomic_DNA"/>
</dbReference>
<gene>
    <name evidence="5" type="ORF">SAMN04488056_109108</name>
</gene>
<dbReference type="InterPro" id="IPR011991">
    <property type="entry name" value="ArsR-like_HTH"/>
</dbReference>
<dbReference type="Pfam" id="PF01638">
    <property type="entry name" value="HxlR"/>
    <property type="match status" value="1"/>
</dbReference>
<evidence type="ECO:0000259" key="4">
    <source>
        <dbReference type="PROSITE" id="PS51118"/>
    </source>
</evidence>
<dbReference type="PROSITE" id="PS51118">
    <property type="entry name" value="HTH_HXLR"/>
    <property type="match status" value="1"/>
</dbReference>
<dbReference type="PANTHER" id="PTHR33204:SF37">
    <property type="entry name" value="HTH-TYPE TRANSCRIPTIONAL REGULATOR YODB"/>
    <property type="match status" value="1"/>
</dbReference>
<keyword evidence="6" id="KW-1185">Reference proteome</keyword>
<feature type="domain" description="HTH hxlR-type" evidence="4">
    <location>
        <begin position="1"/>
        <end position="89"/>
    </location>
</feature>
<evidence type="ECO:0000313" key="5">
    <source>
        <dbReference type="EMBL" id="SFO62199.1"/>
    </source>
</evidence>
<dbReference type="InterPro" id="IPR036390">
    <property type="entry name" value="WH_DNA-bd_sf"/>
</dbReference>
<dbReference type="AlphaFoldDB" id="A0A1I5IPE8"/>
<dbReference type="PANTHER" id="PTHR33204">
    <property type="entry name" value="TRANSCRIPTIONAL REGULATOR, MARR FAMILY"/>
    <property type="match status" value="1"/>
</dbReference>
<protein>
    <submittedName>
        <fullName evidence="5">Transcriptional regulator, HxlR family</fullName>
    </submittedName>
</protein>
<dbReference type="InterPro" id="IPR002577">
    <property type="entry name" value="HTH_HxlR"/>
</dbReference>
<keyword evidence="3" id="KW-0804">Transcription</keyword>
<accession>A0A1I5IPE8</accession>
<evidence type="ECO:0000256" key="1">
    <source>
        <dbReference type="ARBA" id="ARBA00023015"/>
    </source>
</evidence>
<dbReference type="Proteomes" id="UP000199236">
    <property type="component" value="Unassembled WGS sequence"/>
</dbReference>
<dbReference type="GO" id="GO:0003677">
    <property type="term" value="F:DNA binding"/>
    <property type="evidence" value="ECO:0007669"/>
    <property type="project" value="UniProtKB-KW"/>
</dbReference>
<keyword evidence="2" id="KW-0238">DNA-binding</keyword>
<dbReference type="GO" id="GO:0006355">
    <property type="term" value="P:regulation of DNA-templated transcription"/>
    <property type="evidence" value="ECO:0007669"/>
    <property type="project" value="UniProtKB-ARBA"/>
</dbReference>